<reference evidence="1 2" key="1">
    <citation type="submission" date="2018-11" db="EMBL/GenBank/DDBJ databases">
        <title>Sequencing the genomes of 1000 actinobacteria strains.</title>
        <authorList>
            <person name="Klenk H.-P."/>
        </authorList>
    </citation>
    <scope>NUCLEOTIDE SEQUENCE [LARGE SCALE GENOMIC DNA]</scope>
    <source>
        <strain evidence="1 2">DSM 43634</strain>
    </source>
</reference>
<protein>
    <submittedName>
        <fullName evidence="1">Uncharacterized protein</fullName>
    </submittedName>
</protein>
<name>A0A3N1GHS6_9ACTN</name>
<dbReference type="AlphaFoldDB" id="A0A3N1GHS6"/>
<organism evidence="1 2">
    <name type="scientific">Couchioplanes caeruleus</name>
    <dbReference type="NCBI Taxonomy" id="56438"/>
    <lineage>
        <taxon>Bacteria</taxon>
        <taxon>Bacillati</taxon>
        <taxon>Actinomycetota</taxon>
        <taxon>Actinomycetes</taxon>
        <taxon>Micromonosporales</taxon>
        <taxon>Micromonosporaceae</taxon>
        <taxon>Couchioplanes</taxon>
    </lineage>
</organism>
<evidence type="ECO:0000313" key="2">
    <source>
        <dbReference type="Proteomes" id="UP000271683"/>
    </source>
</evidence>
<proteinExistence type="predicted"/>
<accession>A0A3N1GHS6</accession>
<sequence>MFVLTAAGSVPAQAGRGDDDEALYAQCRKAGQELADEYRQVENASFMLICQRPDGTIVDPKLLWPAPPTRPAPTRPITAGQAGCVAGPGRPMVDTTLTSVSATAGPGEAITYQYQQLHGGEPINASGMEVLEFDPGELAPGESYRWRARADDRQEQARNPISFNAPDDEQGWSPWCEFTVSPDAIDYRGLGDVSLEALNELGLRPDRAYTIRLTGRQQRLLRAGTNVGRTHARMTLTGPRWTDLLLQLTESAFIADEVAAEADEDHPAPDGTAYRTLVDAISVKLGGPHHPQLS</sequence>
<comment type="caution">
    <text evidence="1">The sequence shown here is derived from an EMBL/GenBank/DDBJ whole genome shotgun (WGS) entry which is preliminary data.</text>
</comment>
<dbReference type="EMBL" id="RJKL01000001">
    <property type="protein sequence ID" value="ROP29804.1"/>
    <property type="molecule type" value="Genomic_DNA"/>
</dbReference>
<gene>
    <name evidence="1" type="ORF">EDD30_2621</name>
</gene>
<dbReference type="Proteomes" id="UP000271683">
    <property type="component" value="Unassembled WGS sequence"/>
</dbReference>
<evidence type="ECO:0000313" key="1">
    <source>
        <dbReference type="EMBL" id="ROP29804.1"/>
    </source>
</evidence>